<evidence type="ECO:0000313" key="3">
    <source>
        <dbReference type="Proteomes" id="UP000305709"/>
    </source>
</evidence>
<dbReference type="RefSeq" id="WP_139080282.1">
    <property type="nucleotide sequence ID" value="NZ_VDFV01000002.1"/>
</dbReference>
<dbReference type="EMBL" id="VDFV01000002">
    <property type="protein sequence ID" value="TNC74322.1"/>
    <property type="molecule type" value="Genomic_DNA"/>
</dbReference>
<evidence type="ECO:0000259" key="1">
    <source>
        <dbReference type="SMART" id="SM00091"/>
    </source>
</evidence>
<organism evidence="2 3">
    <name type="scientific">Rubellimicrobium roseum</name>
    <dbReference type="NCBI Taxonomy" id="687525"/>
    <lineage>
        <taxon>Bacteria</taxon>
        <taxon>Pseudomonadati</taxon>
        <taxon>Pseudomonadota</taxon>
        <taxon>Alphaproteobacteria</taxon>
        <taxon>Rhodobacterales</taxon>
        <taxon>Roseobacteraceae</taxon>
        <taxon>Rubellimicrobium</taxon>
    </lineage>
</organism>
<dbReference type="Pfam" id="PF13188">
    <property type="entry name" value="PAS_8"/>
    <property type="match status" value="1"/>
</dbReference>
<dbReference type="SMART" id="SM00091">
    <property type="entry name" value="PAS"/>
    <property type="match status" value="3"/>
</dbReference>
<dbReference type="Gene3D" id="3.30.450.20">
    <property type="entry name" value="PAS domain"/>
    <property type="match status" value="2"/>
</dbReference>
<sequence>MLLEALEVLGVASVALAGAAMIVLALEHRLRSGPSTGTAQPDGRAVLLFEQGTLVDATPGAQRLLQQTARVGSDLSRLATALARGFGPDLEQRLAGLPRFGRLVLASPHGAGTLEIADEGRALRVTLAPDATAGSAVDLLALRAAEAELDLLRGLAEAAPQPIWMMDERGGLAWANQAYLALADRAAGLPEGAATAAWPAQPLFPVPADLAEGERRLQRLSLPAPPDGEPSWHDVTSLRRGEGSLHFATDVGDLVRAEAARRQFVQTLAKTFAHLRTGLAIFDRDRRLVLFNPAFVDLTSLPIGFLSGRPLVRTVLDRLRDAKILPEPRDYAGWRETVAALEAAAAEGHYHETWTLPDGRTYRVTGRPHLDGALAFLFEDISDEIGLTRRFRADLGMAQAALDALEDAVAVFSPTGVISLSNVAYARLWGLADDERTAPSLLTELARWEERSVSSPIWNRLRDGWNAGRLEATGTLELHDGRDIFIRALPLARCGTLVSFRPAPTSPPDDLPAMPSSS</sequence>
<keyword evidence="3" id="KW-1185">Reference proteome</keyword>
<feature type="domain" description="PAS" evidence="1">
    <location>
        <begin position="150"/>
        <end position="215"/>
    </location>
</feature>
<dbReference type="OrthoDB" id="9797304at2"/>
<reference evidence="2 3" key="1">
    <citation type="submission" date="2019-06" db="EMBL/GenBank/DDBJ databases">
        <authorList>
            <person name="Jiang L."/>
        </authorList>
    </citation>
    <scope>NUCLEOTIDE SEQUENCE [LARGE SCALE GENOMIC DNA]</scope>
    <source>
        <strain evidence="2 3">YIM 48858</strain>
    </source>
</reference>
<feature type="domain" description="PAS" evidence="1">
    <location>
        <begin position="396"/>
        <end position="462"/>
    </location>
</feature>
<protein>
    <submittedName>
        <fullName evidence="2">PAS domain-containing protein</fullName>
    </submittedName>
</protein>
<dbReference type="InterPro" id="IPR035965">
    <property type="entry name" value="PAS-like_dom_sf"/>
</dbReference>
<name>A0A5C4NJM8_9RHOB</name>
<accession>A0A5C4NJM8</accession>
<proteinExistence type="predicted"/>
<dbReference type="InterPro" id="IPR000014">
    <property type="entry name" value="PAS"/>
</dbReference>
<feature type="domain" description="PAS" evidence="1">
    <location>
        <begin position="266"/>
        <end position="333"/>
    </location>
</feature>
<comment type="caution">
    <text evidence="2">The sequence shown here is derived from an EMBL/GenBank/DDBJ whole genome shotgun (WGS) entry which is preliminary data.</text>
</comment>
<gene>
    <name evidence="2" type="ORF">FHG71_03835</name>
</gene>
<dbReference type="Proteomes" id="UP000305709">
    <property type="component" value="Unassembled WGS sequence"/>
</dbReference>
<dbReference type="Pfam" id="PF12860">
    <property type="entry name" value="PAS_7"/>
    <property type="match status" value="1"/>
</dbReference>
<evidence type="ECO:0000313" key="2">
    <source>
        <dbReference type="EMBL" id="TNC74322.1"/>
    </source>
</evidence>
<dbReference type="SUPFAM" id="SSF55785">
    <property type="entry name" value="PYP-like sensor domain (PAS domain)"/>
    <property type="match status" value="3"/>
</dbReference>
<dbReference type="AlphaFoldDB" id="A0A5C4NJM8"/>